<dbReference type="EMBL" id="JACCAU010000001">
    <property type="protein sequence ID" value="NYH19209.1"/>
    <property type="molecule type" value="Genomic_DNA"/>
</dbReference>
<dbReference type="SUPFAM" id="SSF53681">
    <property type="entry name" value="Aspartate/glutamate racemase"/>
    <property type="match status" value="1"/>
</dbReference>
<dbReference type="AlphaFoldDB" id="A0A7Y9WE58"/>
<accession>A0A7Y9WE58</accession>
<reference evidence="2 3" key="1">
    <citation type="submission" date="2020-07" db="EMBL/GenBank/DDBJ databases">
        <title>Exploring microbial biodiversity for novel pathways involved in the catabolism of aromatic compounds derived from lignin.</title>
        <authorList>
            <person name="Elkins J."/>
        </authorList>
    </citation>
    <scope>NUCLEOTIDE SEQUENCE [LARGE SCALE GENOMIC DNA]</scope>
    <source>
        <strain evidence="2 3">H2C3B</strain>
    </source>
</reference>
<evidence type="ECO:0000313" key="2">
    <source>
        <dbReference type="EMBL" id="NYH19209.1"/>
    </source>
</evidence>
<dbReference type="PROSITE" id="PS00924">
    <property type="entry name" value="ASP_GLU_RACEMASE_2"/>
    <property type="match status" value="1"/>
</dbReference>
<comment type="caution">
    <text evidence="2">The sequence shown here is derived from an EMBL/GenBank/DDBJ whole genome shotgun (WGS) entry which is preliminary data.</text>
</comment>
<name>A0A7Y9WE58_9BURK</name>
<dbReference type="Pfam" id="PF01177">
    <property type="entry name" value="Asp_Glu_race"/>
    <property type="match status" value="1"/>
</dbReference>
<dbReference type="Proteomes" id="UP000572540">
    <property type="component" value="Unassembled WGS sequence"/>
</dbReference>
<dbReference type="Gene3D" id="3.40.50.1860">
    <property type="match status" value="1"/>
</dbReference>
<evidence type="ECO:0000256" key="1">
    <source>
        <dbReference type="ARBA" id="ARBA00023235"/>
    </source>
</evidence>
<dbReference type="InterPro" id="IPR033134">
    <property type="entry name" value="Asp/Glu_racemase_AS_2"/>
</dbReference>
<dbReference type="InterPro" id="IPR015942">
    <property type="entry name" value="Asp/Glu/hydantoin_racemase"/>
</dbReference>
<protein>
    <submittedName>
        <fullName evidence="2">Aspartate/glutamate racemase</fullName>
    </submittedName>
</protein>
<dbReference type="PANTHER" id="PTHR21198:SF7">
    <property type="entry name" value="ASPARTATE-GLUTAMATE RACEMASE FAMILY"/>
    <property type="match status" value="1"/>
</dbReference>
<dbReference type="GO" id="GO:0047661">
    <property type="term" value="F:amino-acid racemase activity"/>
    <property type="evidence" value="ECO:0007669"/>
    <property type="project" value="InterPro"/>
</dbReference>
<organism evidence="2 3">
    <name type="scientific">Paraburkholderia bryophila</name>
    <dbReference type="NCBI Taxonomy" id="420952"/>
    <lineage>
        <taxon>Bacteria</taxon>
        <taxon>Pseudomonadati</taxon>
        <taxon>Pseudomonadota</taxon>
        <taxon>Betaproteobacteria</taxon>
        <taxon>Burkholderiales</taxon>
        <taxon>Burkholderiaceae</taxon>
        <taxon>Paraburkholderia</taxon>
    </lineage>
</organism>
<proteinExistence type="predicted"/>
<dbReference type="InterPro" id="IPR001920">
    <property type="entry name" value="Asp/Glu_race"/>
</dbReference>
<dbReference type="PANTHER" id="PTHR21198">
    <property type="entry name" value="GLUTAMATE RACEMASE"/>
    <property type="match status" value="1"/>
</dbReference>
<gene>
    <name evidence="2" type="ORF">GGD41_006437</name>
</gene>
<evidence type="ECO:0000313" key="3">
    <source>
        <dbReference type="Proteomes" id="UP000572540"/>
    </source>
</evidence>
<keyword evidence="1" id="KW-0413">Isomerase</keyword>
<sequence length="195" mass="19910">MLTCTADYLRDAFPDVREIGVLATTGTLASGVYESALEASGFVQIAPRAPAQTRLMNAIYGPNGAKAGSRSGECCEDLAAAIDDLVAQGVQVIVLGCTELPLLMRDTAPSGAGAGAGGQTVRFVDPTDVLARRCVAYALGASGALESAVEVIAPEVGAPAALTSESTAPQAAARDAKRVRGARTRVRTRVEGVFS</sequence>